<dbReference type="OMA" id="CAFYENI"/>
<sequence>MKRRSSASFAGSGNSSNKRRDTGSSLGLRGEDFGQRVPPIYDIIKNILQEYPSGQIFKEVIQNADDARATEVKFYLDYRNLETLPISLLQSQSGVSARDQEELSKQFTGPALLSYNNAPFREEDWEGIQTTYQSVKANSPNKVGKFGIGFNSVYHITDLPVIISEDTCVFLEPQLLVWSGMSGQRYSLESLSDYCTGAVLPFIGIEGFSSRLSNFKGKTIFRFPLRKKPSKIWGEIYDISKLESLLSSLKQEAKYLLLFLRSVCSIEVLKINARGVISSIFNVSISQEHRSLHIQNQQKILRAIEDLTSKASSLTLYGQMHIHVESSHFKVAVKDNETQSHIKHEFLVIHQVGSNNQKVRHLAEKQNVLPWVGVAVELNNLIPNFGRIFCVLPLPVEDRSPFYIHVNGTFAISSNRRSIKWEAQERRHDEQAMWNKMLVEDCLPFCYFKLISKLMDMKSPEVYNYWPDIEKVSGTQWGGLLKPFYNFLFSHNKIVYTQLDGGKWINITEAVFAAHDVPKAVIEALLRCNVNLVMLSGNCIKAIINYYTGTKNDLSPALAKIYLKRYKSAYSSVTRKDKLDILRYCLVDSNYADLVGLWLLPMADGSFQEFKRIALESSSYLCSPDYPSSLLPGLESKLVKMYDEDQKLYMSLYTIALYGQTQLVLLNEMRVSTLLVECNTRSWSQDQLRHFWEWLNKRNLSPFKNNKILPVKLPSGSTNVLELKRQAGVVYIPQFLSSFGSNKQIVAGFKKCGIKFADSRDFPYLSHSELSEYIYQFDPNEILDAMESFTFGSINFLQNEALALQQFFSSSSFYDLNKLSTFSEMPLFEVLQCSDLTRYSLNLIKSYNNQVIAMNGRYEFKTDLIEKYPFIIDTYSHNDVQLLKALYNANVLCFMSETDYLLQIAFQQIRNGKFHNVVPFMLSVLDNFSSPRYKQQIAGALRDLPFIKTALLGAYKAPCNLFDPENEFLVKLFNGEDKFPGAEFKPYLPILRECGLKLSVSASEIYQIVNSICLQSTAGIGIAKTSSVLYSKAMAVLRYLSSFPDKLSQKVSTNSYSLLVELKRLNAQSCWLPVASKHPDEYPSCLEWRGSQYQFCLASAMSIANPLMLVSEDLSSSHLPLIAGSQALFVEGVPAQLVGQLGRSQALITAIVSHFNEVIKNEHKIRKDLLLKISVETYTYLQENRVFCSVNTFAAIDNWVFIKNKFLRPQQIAIEANPNFEANLEPFVYVLPSNLSSFADIFSLFGINHQVTPQQIFDVLQSIKYAPRNQINAAKAWTVVTAILEWLAEDINRIGDGNVLVPVESKSSYPNLIPAEEVAYTNNEVLCNIANASGEEYHLIHPKVSHLSAELGIAPLSDQLNITEDIFDDAGQHEPITTRLRNILKEYKDGLTIIKEMIQNADDAGATEVNILYDNRTHSTQNLILKGMADSHGPALIVHNNGTFTKEDFENITKLAGATKANQPLKIGKFGIGFCSVYHITDVPSFVSGEWLYIFDPTLQFLKGVVHDQSKPGKKIKYQQSKIFSNCQDLVPYEGLFGFSSLSDYEGTMFRFPFRTSASQISSTVYNEHLVEDIKRDLIECGSKLLLFLQHVKRITFSSLRGNEKIIEVSIDVSSSSNDDIHEVVINSPHNGSGTEHWLIASQEEQWRHQNNIEPAVASVACQLDRINSNCYKCKEIEGNAFCFLPLALPSTGLPVHVSANFAVMSNRSGIWTEVLSGTVTDSKERWNKNLMEKTIPEAYCKLLQKLQAMHCSGTLLNYEFYFLWPLAKCMKYPWVSLVEPLINILSEQKLFYSASLNKWQTLEQSCFIPSPLFSIAGKCSFPEEALSILQLPVVSLPPDHMQQLQNLNDSLHVLNENEFTSCFLSNIASFDAHIQICNEIIFCMLLAIAMSEEIDPNKYENVKSEVKKFPCIPCSPNGMNLKVANQLIDPVVFTDIFDPDDATFPLASFCQNNLVRNLLLEFGMMSKKLSMDIIIKSAETIRSIIVIDKSKAMKRVKAILQYITSPVPDELKKMRFLPVLPKPEDYFMHWKGEGHILLSPNELICDSRSTAKSTALTVGSQRAILNTNSVSDGGCGTVGQRVIKLLEIATKPSFDEVLEHFNTLIHSFKPSASREIIYEMCRVIYTFFDESLENRVLYQSLSKYSNKQFIWTGKAFVCPRDVAVNWKHDDGPYLYKLPSMLSEQNNLLSCLKIKKDFNYEDILVAFEKMYKEFESHQLQESVRDIALSMISELNSMTIDSSQVSDYKRDIILIDNSFTLRQVSQLSFNDSPWLPPDNESFFVHNKLTREVALTLGVKPTCSRFLNKFAPQSQQSFVGVPFGQKEELTRRIRNILQEYPLDATFLKELLQNADDAKATKIRVILDKRQHKKEKVPSEEWGKELQGPALLVWNDKEFSDADLEGIQKLGLGSKRDDDESIGQFGIGFNVVYHLTDCPSFITRGNTLCVFDPHCRYIPEADHSCPGRRYNIDDNFLEGMSHLKSSFLRVSPSNIHLPDNLTTGTLFRFPLRTQSGLQSTELLDKTAFKKHISVSVMEEKLTNWVNEIEDALLFLNHIKKFSFYIIDDKHSSLKLSYEISISEEDQQQREGFHQKLLSFKTSKEPFIVTYPIQLTIVKPHNGEVTKRWLIQNGVGNLSKSPTEQLSLDRVQPKYGIAAPLDRDTRIYGRVFCFLPLPVFTNLPVHVNGQFALNNNRRSLWNGDKEDNKIKWNRFIIQAIAYCYALLLDKARSYFISESESGDSERLEGDWHKLVLNVVQHLYDSNISVLAIQALTSQIFDKLNFDERMCHMEYIRKSLFPNLKHALQMTGKQSEQAKKFVNCARNLPFLVSHSNDDELYPVNHFVDHTMEIFNSFSDRFHFLAEEYRKEEWLDFLRFIGLRTKVAPEEFVEFCDEVSKNHCKDTSTVLVEYLFSTKATAIHKSPALLSKICEIPFVCTADLSPLSWIAPPYSAGFTCLNEAVGYEDAPLLWTVRPVIKLPKYSITVLKNRKGKIVMEPSVTDVFENIINISKSDLADFNLMSTYKLPSVSRTSDKASIVKVIKDNITFILDHNSNLLKELSSIPFIPVSAERNDDLEISKPVLLNSMQVIMSAHSPGSEQSTRFCPYINDLPISLHDSYSALSKAGVTYKVELKHIRYMLEKLHQQCKNINNPNDKKLVRNAMQALFELLKDVTQETEKILEPLYLPSIDDQLVLSTKLVYLDRKVYFNHESEWDFSNSQFKLFYIPLSDNELSEKELCCKLPKKLSPKRLSSVSHDELESGTTLQSHSRLCEQLKYLTNFCSYYTDGVTKIFVKVLPHLSEPNAIALVNFIKNLKFETVTDFTTCVMIDSIKVGIIKPKFLFINEDGIYTLYSSDEISNISKTLRKGLAHELCNVLARAVNDEAIKLDEVIYEFLDVQTEEDFKLFMEEYGQNAIVNNEYEINADDSMPEPGQPMGRYWESFLFQNADNIFRPQEWVGYERKDDDFIWAIILHEVQQEDAENQYSKKYAIQIDNEDEIHEEIVFILSLFKLVRHEAPLASPNHHQGIALHSGIHQATSEARAETENDNLRSLKKKICEQLRLLWRLPDTERRRGVRRLYLQYHPDKADPSKVSIYEEAFKFFKSQINRMENNLHPDVTESSSHHTETNFGSHWESNFNQWDRSARNRRYGHSGSGGGGSFGGSSFSRPQQSNTTQDRVHYQ</sequence>
<feature type="compositionally biased region" description="Gly residues" evidence="1">
    <location>
        <begin position="3650"/>
        <end position="3659"/>
    </location>
</feature>
<protein>
    <recommendedName>
        <fullName evidence="2">Sacsin/Nov domain-containing protein</fullName>
    </recommendedName>
</protein>
<dbReference type="PANTHER" id="PTHR46919:SF2">
    <property type="entry name" value="SACSIN"/>
    <property type="match status" value="1"/>
</dbReference>
<dbReference type="EnsemblMetazoa" id="Aqu2.1.32620_001">
    <property type="protein sequence ID" value="Aqu2.1.32620_001"/>
    <property type="gene ID" value="Aqu2.1.32620"/>
</dbReference>
<dbReference type="InterPro" id="IPR036890">
    <property type="entry name" value="HATPase_C_sf"/>
</dbReference>
<feature type="region of interest" description="Disordered" evidence="1">
    <location>
        <begin position="3643"/>
        <end position="3679"/>
    </location>
</feature>
<proteinExistence type="predicted"/>
<feature type="domain" description="Sacsin/Nov" evidence="2">
    <location>
        <begin position="2324"/>
        <end position="2574"/>
    </location>
</feature>
<dbReference type="NCBIfam" id="NF047352">
    <property type="entry name" value="P_loop_sacsin"/>
    <property type="match status" value="3"/>
</dbReference>
<organism evidence="3">
    <name type="scientific">Amphimedon queenslandica</name>
    <name type="common">Sponge</name>
    <dbReference type="NCBI Taxonomy" id="400682"/>
    <lineage>
        <taxon>Eukaryota</taxon>
        <taxon>Metazoa</taxon>
        <taxon>Porifera</taxon>
        <taxon>Demospongiae</taxon>
        <taxon>Heteroscleromorpha</taxon>
        <taxon>Haplosclerida</taxon>
        <taxon>Niphatidae</taxon>
        <taxon>Amphimedon</taxon>
    </lineage>
</organism>
<evidence type="ECO:0000259" key="2">
    <source>
        <dbReference type="Pfam" id="PF25794"/>
    </source>
</evidence>
<dbReference type="InterPro" id="IPR058210">
    <property type="entry name" value="SACS/Nov_dom"/>
</dbReference>
<dbReference type="InterPro" id="IPR036869">
    <property type="entry name" value="J_dom_sf"/>
</dbReference>
<dbReference type="InParanoid" id="A0A1X7UXC8"/>
<dbReference type="Gene3D" id="1.10.287.110">
    <property type="entry name" value="DnaJ domain"/>
    <property type="match status" value="1"/>
</dbReference>
<name>A0A1X7UXC8_AMPQE</name>
<dbReference type="Pfam" id="PF25794">
    <property type="entry name" value="SACS"/>
    <property type="match status" value="3"/>
</dbReference>
<feature type="domain" description="Sacsin/Nov" evidence="2">
    <location>
        <begin position="1373"/>
        <end position="1605"/>
    </location>
</feature>
<feature type="region of interest" description="Disordered" evidence="1">
    <location>
        <begin position="1"/>
        <end position="31"/>
    </location>
</feature>
<dbReference type="OrthoDB" id="1262810at2759"/>
<evidence type="ECO:0000256" key="1">
    <source>
        <dbReference type="SAM" id="MobiDB-lite"/>
    </source>
</evidence>
<accession>A0A1X7UXC8</accession>
<dbReference type="Gene3D" id="3.30.565.10">
    <property type="entry name" value="Histidine kinase-like ATPase, C-terminal domain"/>
    <property type="match status" value="2"/>
</dbReference>
<dbReference type="eggNOG" id="ENOG502QQPY">
    <property type="taxonomic scope" value="Eukaryota"/>
</dbReference>
<feature type="compositionally biased region" description="Low complexity" evidence="1">
    <location>
        <begin position="1"/>
        <end position="16"/>
    </location>
</feature>
<dbReference type="STRING" id="400682.A0A1X7UXC8"/>
<reference evidence="3" key="1">
    <citation type="submission" date="2017-05" db="UniProtKB">
        <authorList>
            <consortium name="EnsemblMetazoa"/>
        </authorList>
    </citation>
    <scope>IDENTIFICATION</scope>
</reference>
<dbReference type="SUPFAM" id="SSF55874">
    <property type="entry name" value="ATPase domain of HSP90 chaperone/DNA topoisomerase II/histidine kinase"/>
    <property type="match status" value="3"/>
</dbReference>
<feature type="domain" description="Sacsin/Nov" evidence="2">
    <location>
        <begin position="39"/>
        <end position="273"/>
    </location>
</feature>
<dbReference type="PANTHER" id="PTHR46919">
    <property type="entry name" value="ZINC FINGER, C3HC4 TYPE (RING FINGER) FAMILY PROTEIN"/>
    <property type="match status" value="1"/>
</dbReference>
<evidence type="ECO:0000313" key="3">
    <source>
        <dbReference type="EnsemblMetazoa" id="Aqu2.1.32620_001"/>
    </source>
</evidence>